<accession>A0A0F8ZPS7</accession>
<evidence type="ECO:0000313" key="2">
    <source>
        <dbReference type="EMBL" id="KKK88020.1"/>
    </source>
</evidence>
<evidence type="ECO:0000256" key="1">
    <source>
        <dbReference type="SAM" id="MobiDB-lite"/>
    </source>
</evidence>
<gene>
    <name evidence="2" type="ORF">LCGC14_2747420</name>
</gene>
<comment type="caution">
    <text evidence="2">The sequence shown here is derived from an EMBL/GenBank/DDBJ whole genome shotgun (WGS) entry which is preliminary data.</text>
</comment>
<feature type="region of interest" description="Disordered" evidence="1">
    <location>
        <begin position="176"/>
        <end position="196"/>
    </location>
</feature>
<dbReference type="AlphaFoldDB" id="A0A0F8ZPS7"/>
<proteinExistence type="predicted"/>
<name>A0A0F8ZPS7_9ZZZZ</name>
<sequence length="196" mass="21270">MWHSPMPRKSLGFQLGHTRGWTSPAYGCSSGAKSISAWPSVPMYQSKPSASVSISEVGFVSSLTIPVSPMEKRNDNLELATRGRVCAALDWLPHVDCSTVGHVEAARALGRRGQVSEEMGGGDMVTNNCDWYEGCLIAGRHQCPACGEWFCSGHLDESGYCLQCVVDLDDAEQWVENNPSDDDLEPYKRSAGGLVD</sequence>
<protein>
    <submittedName>
        <fullName evidence="2">Uncharacterized protein</fullName>
    </submittedName>
</protein>
<organism evidence="2">
    <name type="scientific">marine sediment metagenome</name>
    <dbReference type="NCBI Taxonomy" id="412755"/>
    <lineage>
        <taxon>unclassified sequences</taxon>
        <taxon>metagenomes</taxon>
        <taxon>ecological metagenomes</taxon>
    </lineage>
</organism>
<dbReference type="EMBL" id="LAZR01050144">
    <property type="protein sequence ID" value="KKK88020.1"/>
    <property type="molecule type" value="Genomic_DNA"/>
</dbReference>
<reference evidence="2" key="1">
    <citation type="journal article" date="2015" name="Nature">
        <title>Complex archaea that bridge the gap between prokaryotes and eukaryotes.</title>
        <authorList>
            <person name="Spang A."/>
            <person name="Saw J.H."/>
            <person name="Jorgensen S.L."/>
            <person name="Zaremba-Niedzwiedzka K."/>
            <person name="Martijn J."/>
            <person name="Lind A.E."/>
            <person name="van Eijk R."/>
            <person name="Schleper C."/>
            <person name="Guy L."/>
            <person name="Ettema T.J."/>
        </authorList>
    </citation>
    <scope>NUCLEOTIDE SEQUENCE</scope>
</reference>